<evidence type="ECO:0000313" key="3">
    <source>
        <dbReference type="Proteomes" id="UP000480266"/>
    </source>
</evidence>
<evidence type="ECO:0000256" key="1">
    <source>
        <dbReference type="SAM" id="Phobius"/>
    </source>
</evidence>
<dbReference type="AlphaFoldDB" id="A0A7C9RN76"/>
<evidence type="ECO:0000313" key="2">
    <source>
        <dbReference type="EMBL" id="NGX98976.1"/>
    </source>
</evidence>
<gene>
    <name evidence="2" type="ORF">G4V63_28360</name>
</gene>
<dbReference type="EMBL" id="JAAMRR010001445">
    <property type="protein sequence ID" value="NGX98976.1"/>
    <property type="molecule type" value="Genomic_DNA"/>
</dbReference>
<comment type="caution">
    <text evidence="2">The sequence shown here is derived from an EMBL/GenBank/DDBJ whole genome shotgun (WGS) entry which is preliminary data.</text>
</comment>
<keyword evidence="2" id="KW-0418">Kinase</keyword>
<dbReference type="GO" id="GO:0016301">
    <property type="term" value="F:kinase activity"/>
    <property type="evidence" value="ECO:0007669"/>
    <property type="project" value="UniProtKB-KW"/>
</dbReference>
<sequence>MPSLFRFLTVVAVLGGLIYGGIFALANFVNPKPREMTVSVPPDKFLKK</sequence>
<keyword evidence="2" id="KW-0808">Transferase</keyword>
<name>A0A7C9RN76_9BRAD</name>
<keyword evidence="1" id="KW-0472">Membrane</keyword>
<proteinExistence type="predicted"/>
<keyword evidence="1" id="KW-1133">Transmembrane helix</keyword>
<protein>
    <submittedName>
        <fullName evidence="2">Histidine kinase</fullName>
    </submittedName>
</protein>
<keyword evidence="3" id="KW-1185">Reference proteome</keyword>
<feature type="transmembrane region" description="Helical" evidence="1">
    <location>
        <begin position="6"/>
        <end position="29"/>
    </location>
</feature>
<dbReference type="Proteomes" id="UP000480266">
    <property type="component" value="Unassembled WGS sequence"/>
</dbReference>
<reference evidence="2" key="1">
    <citation type="submission" date="2020-02" db="EMBL/GenBank/DDBJ databases">
        <title>Draft genome sequence of Candidatus Afipia apatlaquensis IBT-C3, a potential strain for decolorization of textile dyes.</title>
        <authorList>
            <person name="Sanchez-Reyes A."/>
            <person name="Breton-Deval L."/>
            <person name="Mangelson H."/>
            <person name="Sanchez-Flores A."/>
        </authorList>
    </citation>
    <scope>NUCLEOTIDE SEQUENCE [LARGE SCALE GENOMIC DNA]</scope>
    <source>
        <strain evidence="2">IBT-C3</strain>
    </source>
</reference>
<accession>A0A7C9RN76</accession>
<organism evidence="2 3">
    <name type="scientific">Candidatus Afipia apatlaquensis</name>
    <dbReference type="NCBI Taxonomy" id="2712852"/>
    <lineage>
        <taxon>Bacteria</taxon>
        <taxon>Pseudomonadati</taxon>
        <taxon>Pseudomonadota</taxon>
        <taxon>Alphaproteobacteria</taxon>
        <taxon>Hyphomicrobiales</taxon>
        <taxon>Nitrobacteraceae</taxon>
        <taxon>Afipia</taxon>
    </lineage>
</organism>
<keyword evidence="1" id="KW-0812">Transmembrane</keyword>